<reference evidence="2 3" key="1">
    <citation type="submission" date="2014-07" db="EMBL/GenBank/DDBJ databases">
        <authorList>
            <person name="McCorrison J."/>
            <person name="Sanka R."/>
            <person name="Torralba M."/>
            <person name="Gillis M."/>
            <person name="Haft D.H."/>
            <person name="Methe B."/>
            <person name="Sutton G."/>
            <person name="Nelson K.E."/>
        </authorList>
    </citation>
    <scope>NUCLEOTIDE SEQUENCE [LARGE SCALE GENOMIC DNA]</scope>
    <source>
        <strain evidence="2 3">DNF00666</strain>
    </source>
</reference>
<name>A0A096ABG3_9BACT</name>
<dbReference type="Proteomes" id="UP000029578">
    <property type="component" value="Unassembled WGS sequence"/>
</dbReference>
<feature type="compositionally biased region" description="Basic and acidic residues" evidence="1">
    <location>
        <begin position="33"/>
        <end position="45"/>
    </location>
</feature>
<protein>
    <submittedName>
        <fullName evidence="2">Uncharacterized protein</fullName>
    </submittedName>
</protein>
<evidence type="ECO:0000313" key="3">
    <source>
        <dbReference type="Proteomes" id="UP000029578"/>
    </source>
</evidence>
<dbReference type="AlphaFoldDB" id="A0A096ABG3"/>
<accession>A0A096ABG3</accession>
<gene>
    <name evidence="2" type="ORF">HMPREF0661_10420</name>
</gene>
<dbReference type="EMBL" id="JRNS01000484">
    <property type="protein sequence ID" value="KGF44443.1"/>
    <property type="molecule type" value="Genomic_DNA"/>
</dbReference>
<feature type="region of interest" description="Disordered" evidence="1">
    <location>
        <begin position="33"/>
        <end position="60"/>
    </location>
</feature>
<dbReference type="RefSeq" id="WP_036866230.1">
    <property type="nucleotide sequence ID" value="NZ_JRNS01000484.1"/>
</dbReference>
<comment type="caution">
    <text evidence="2">The sequence shown here is derived from an EMBL/GenBank/DDBJ whole genome shotgun (WGS) entry which is preliminary data.</text>
</comment>
<evidence type="ECO:0000313" key="2">
    <source>
        <dbReference type="EMBL" id="KGF44443.1"/>
    </source>
</evidence>
<evidence type="ECO:0000256" key="1">
    <source>
        <dbReference type="SAM" id="MobiDB-lite"/>
    </source>
</evidence>
<sequence>MKKKYIVPVCHILPIEIESLLTELSVQNSDIKDYQHKEFNPEKSSDSNASDNQDYGDYED</sequence>
<proteinExistence type="predicted"/>
<organism evidence="2 3">
    <name type="scientific">Prevotella melaninogenica DNF00666</name>
    <dbReference type="NCBI Taxonomy" id="1401073"/>
    <lineage>
        <taxon>Bacteria</taxon>
        <taxon>Pseudomonadati</taxon>
        <taxon>Bacteroidota</taxon>
        <taxon>Bacteroidia</taxon>
        <taxon>Bacteroidales</taxon>
        <taxon>Prevotellaceae</taxon>
        <taxon>Prevotella</taxon>
    </lineage>
</organism>